<comment type="caution">
    <text evidence="2">The sequence shown here is derived from an EMBL/GenBank/DDBJ whole genome shotgun (WGS) entry which is preliminary data.</text>
</comment>
<dbReference type="EMBL" id="JAAGBB010000030">
    <property type="protein sequence ID" value="MBR0667102.1"/>
    <property type="molecule type" value="Genomic_DNA"/>
</dbReference>
<gene>
    <name evidence="2" type="ORF">GXW71_22265</name>
</gene>
<sequence length="78" mass="8059">MIQRRLAFATALPFLLLGRDASRTAEAASPAEPNCGDPGGRFIACSAVPLPLAQAGATGTGPRRCPLCGGRHATIEER</sequence>
<proteinExistence type="predicted"/>
<protein>
    <submittedName>
        <fullName evidence="2">Uncharacterized protein</fullName>
    </submittedName>
</protein>
<organism evidence="2 3">
    <name type="scientific">Plastoroseomonas hellenica</name>
    <dbReference type="NCBI Taxonomy" id="2687306"/>
    <lineage>
        <taxon>Bacteria</taxon>
        <taxon>Pseudomonadati</taxon>
        <taxon>Pseudomonadota</taxon>
        <taxon>Alphaproteobacteria</taxon>
        <taxon>Acetobacterales</taxon>
        <taxon>Acetobacteraceae</taxon>
        <taxon>Plastoroseomonas</taxon>
    </lineage>
</organism>
<evidence type="ECO:0000313" key="2">
    <source>
        <dbReference type="EMBL" id="MBR0667102.1"/>
    </source>
</evidence>
<dbReference type="Proteomes" id="UP001196870">
    <property type="component" value="Unassembled WGS sequence"/>
</dbReference>
<feature type="signal peptide" evidence="1">
    <location>
        <begin position="1"/>
        <end position="27"/>
    </location>
</feature>
<accession>A0ABS5F3I8</accession>
<feature type="chain" id="PRO_5045444059" evidence="1">
    <location>
        <begin position="28"/>
        <end position="78"/>
    </location>
</feature>
<keyword evidence="1" id="KW-0732">Signal</keyword>
<reference evidence="3" key="1">
    <citation type="journal article" date="2021" name="Syst. Appl. Microbiol.">
        <title>Roseomonas hellenica sp. nov., isolated from roots of wild-growing Alkanna tinctoria.</title>
        <authorList>
            <person name="Rat A."/>
            <person name="Naranjo H.D."/>
            <person name="Lebbe L."/>
            <person name="Cnockaert M."/>
            <person name="Krigas N."/>
            <person name="Grigoriadou K."/>
            <person name="Maloupa E."/>
            <person name="Willems A."/>
        </authorList>
    </citation>
    <scope>NUCLEOTIDE SEQUENCE [LARGE SCALE GENOMIC DNA]</scope>
    <source>
        <strain evidence="3">LMG 31523</strain>
    </source>
</reference>
<evidence type="ECO:0000313" key="3">
    <source>
        <dbReference type="Proteomes" id="UP001196870"/>
    </source>
</evidence>
<dbReference type="RefSeq" id="WP_211854884.1">
    <property type="nucleotide sequence ID" value="NZ_JAAGBB010000030.1"/>
</dbReference>
<name>A0ABS5F3I8_9PROT</name>
<evidence type="ECO:0000256" key="1">
    <source>
        <dbReference type="SAM" id="SignalP"/>
    </source>
</evidence>
<keyword evidence="3" id="KW-1185">Reference proteome</keyword>